<dbReference type="Proteomes" id="UP000824192">
    <property type="component" value="Unassembled WGS sequence"/>
</dbReference>
<sequence>MAFVDEQNWRSFLDCVDDLLFDERVRSMREIPHHPGCNCYEHSVFVSYVAFRLARRWGLDYRMAARGGLLHDLYLYNARIPGTHPGNQCFDHPVAALRNARALCGQLTEKEENIILSHMWPLARRRPRSREAAVVNLADKFCATVEVFQIWRRMRMRRVVVAA</sequence>
<gene>
    <name evidence="2" type="ORF">H9868_03570</name>
</gene>
<dbReference type="Gene3D" id="1.10.3210.10">
    <property type="entry name" value="Hypothetical protein af1432"/>
    <property type="match status" value="1"/>
</dbReference>
<evidence type="ECO:0000313" key="3">
    <source>
        <dbReference type="Proteomes" id="UP000824192"/>
    </source>
</evidence>
<proteinExistence type="predicted"/>
<protein>
    <submittedName>
        <fullName evidence="2">HD domain-containing protein</fullName>
    </submittedName>
</protein>
<dbReference type="SUPFAM" id="SSF109604">
    <property type="entry name" value="HD-domain/PDEase-like"/>
    <property type="match status" value="1"/>
</dbReference>
<dbReference type="AlphaFoldDB" id="A0A9D1UNX9"/>
<dbReference type="InterPro" id="IPR003607">
    <property type="entry name" value="HD/PDEase_dom"/>
</dbReference>
<dbReference type="CDD" id="cd00077">
    <property type="entry name" value="HDc"/>
    <property type="match status" value="1"/>
</dbReference>
<dbReference type="InterPro" id="IPR006674">
    <property type="entry name" value="HD_domain"/>
</dbReference>
<dbReference type="Pfam" id="PF01966">
    <property type="entry name" value="HD"/>
    <property type="match status" value="1"/>
</dbReference>
<dbReference type="EMBL" id="DXGA01000078">
    <property type="protein sequence ID" value="HIW93601.1"/>
    <property type="molecule type" value="Genomic_DNA"/>
</dbReference>
<evidence type="ECO:0000313" key="2">
    <source>
        <dbReference type="EMBL" id="HIW93601.1"/>
    </source>
</evidence>
<accession>A0A9D1UNX9</accession>
<name>A0A9D1UNX9_9FIRM</name>
<comment type="caution">
    <text evidence="2">The sequence shown here is derived from an EMBL/GenBank/DDBJ whole genome shotgun (WGS) entry which is preliminary data.</text>
</comment>
<organism evidence="2 3">
    <name type="scientific">Candidatus Flavonifractor merdipullorum</name>
    <dbReference type="NCBI Taxonomy" id="2838590"/>
    <lineage>
        <taxon>Bacteria</taxon>
        <taxon>Bacillati</taxon>
        <taxon>Bacillota</taxon>
        <taxon>Clostridia</taxon>
        <taxon>Eubacteriales</taxon>
        <taxon>Oscillospiraceae</taxon>
        <taxon>Flavonifractor</taxon>
    </lineage>
</organism>
<feature type="domain" description="HD" evidence="1">
    <location>
        <begin position="40"/>
        <end position="143"/>
    </location>
</feature>
<reference evidence="2" key="2">
    <citation type="submission" date="2021-04" db="EMBL/GenBank/DDBJ databases">
        <authorList>
            <person name="Gilroy R."/>
        </authorList>
    </citation>
    <scope>NUCLEOTIDE SEQUENCE</scope>
    <source>
        <strain evidence="2">ChiGjej6B6-1540</strain>
    </source>
</reference>
<evidence type="ECO:0000259" key="1">
    <source>
        <dbReference type="Pfam" id="PF01966"/>
    </source>
</evidence>
<reference evidence="2" key="1">
    <citation type="journal article" date="2021" name="PeerJ">
        <title>Extensive microbial diversity within the chicken gut microbiome revealed by metagenomics and culture.</title>
        <authorList>
            <person name="Gilroy R."/>
            <person name="Ravi A."/>
            <person name="Getino M."/>
            <person name="Pursley I."/>
            <person name="Horton D.L."/>
            <person name="Alikhan N.F."/>
            <person name="Baker D."/>
            <person name="Gharbi K."/>
            <person name="Hall N."/>
            <person name="Watson M."/>
            <person name="Adriaenssens E.M."/>
            <person name="Foster-Nyarko E."/>
            <person name="Jarju S."/>
            <person name="Secka A."/>
            <person name="Antonio M."/>
            <person name="Oren A."/>
            <person name="Chaudhuri R.R."/>
            <person name="La Ragione R."/>
            <person name="Hildebrand F."/>
            <person name="Pallen M.J."/>
        </authorList>
    </citation>
    <scope>NUCLEOTIDE SEQUENCE</scope>
    <source>
        <strain evidence="2">ChiGjej6B6-1540</strain>
    </source>
</reference>